<evidence type="ECO:0000313" key="3">
    <source>
        <dbReference type="Proteomes" id="UP000777438"/>
    </source>
</evidence>
<gene>
    <name evidence="2" type="ORF">B0T10DRAFT_562643</name>
</gene>
<dbReference type="Pfam" id="PF06985">
    <property type="entry name" value="HET"/>
    <property type="match status" value="1"/>
</dbReference>
<accession>A0A9P9AN03</accession>
<evidence type="ECO:0000259" key="1">
    <source>
        <dbReference type="Pfam" id="PF06985"/>
    </source>
</evidence>
<protein>
    <submittedName>
        <fullName evidence="2">Heterokaryon incompatibility protein-domain-containing protein</fullName>
    </submittedName>
</protein>
<reference evidence="2 3" key="1">
    <citation type="journal article" date="2021" name="Nat. Commun.">
        <title>Genetic determinants of endophytism in the Arabidopsis root mycobiome.</title>
        <authorList>
            <person name="Mesny F."/>
            <person name="Miyauchi S."/>
            <person name="Thiergart T."/>
            <person name="Pickel B."/>
            <person name="Atanasova L."/>
            <person name="Karlsson M."/>
            <person name="Huettel B."/>
            <person name="Barry K.W."/>
            <person name="Haridas S."/>
            <person name="Chen C."/>
            <person name="Bauer D."/>
            <person name="Andreopoulos W."/>
            <person name="Pangilinan J."/>
            <person name="LaButti K."/>
            <person name="Riley R."/>
            <person name="Lipzen A."/>
            <person name="Clum A."/>
            <person name="Drula E."/>
            <person name="Henrissat B."/>
            <person name="Kohler A."/>
            <person name="Grigoriev I.V."/>
            <person name="Martin F.M."/>
            <person name="Hacquard S."/>
        </authorList>
    </citation>
    <scope>NUCLEOTIDE SEQUENCE [LARGE SCALE GENOMIC DNA]</scope>
    <source>
        <strain evidence="2 3">MPI-CAGE-CH-0241</strain>
    </source>
</reference>
<dbReference type="InterPro" id="IPR010730">
    <property type="entry name" value="HET"/>
</dbReference>
<organism evidence="2 3">
    <name type="scientific">Thelonectria olida</name>
    <dbReference type="NCBI Taxonomy" id="1576542"/>
    <lineage>
        <taxon>Eukaryota</taxon>
        <taxon>Fungi</taxon>
        <taxon>Dikarya</taxon>
        <taxon>Ascomycota</taxon>
        <taxon>Pezizomycotina</taxon>
        <taxon>Sordariomycetes</taxon>
        <taxon>Hypocreomycetidae</taxon>
        <taxon>Hypocreales</taxon>
        <taxon>Nectriaceae</taxon>
        <taxon>Thelonectria</taxon>
    </lineage>
</organism>
<dbReference type="PANTHER" id="PTHR33112">
    <property type="entry name" value="DOMAIN PROTEIN, PUTATIVE-RELATED"/>
    <property type="match status" value="1"/>
</dbReference>
<dbReference type="OrthoDB" id="3789824at2759"/>
<keyword evidence="3" id="KW-1185">Reference proteome</keyword>
<dbReference type="EMBL" id="JAGPYM010000014">
    <property type="protein sequence ID" value="KAH6887424.1"/>
    <property type="molecule type" value="Genomic_DNA"/>
</dbReference>
<name>A0A9P9AN03_9HYPO</name>
<sequence>MSLRNYNGIEFRLIFEYSPSDVEVSSVDLHTGVLPSVSLKLFAELDSPAAAFIPRRPSLWDTSSDATFAFIRRCISDCDDNHNCRALNATARAPKRVLDLRDHSLGTDIRLIQTSTIHGFPRYAALSYCWGNPKEHRQLKTLSSNLIRHEERVGFSSLPKTISDAVVFCRKLDIPYLWVDALCIIQDDQKDKLSEIEAMGHIYANGYLTIAASNASGSDNGFLQPRENPCFTAPFPLPNGEMAEVQWNEGGRGFLNSSSMVTSRKGKTKSAKTLETWHSRGWTFQEVILSRRTILFSIFQPYWVCQESPQAAGEPSPQEYFAAVGLQNNLSSLEADTTGTLTMSAGSSSSWSYKWPWIAENYSARVLSVLEDKPLAIHSIREQSLLISGDYFVGLWSDFLIVDLLWSTVRRHERSAEEVQRFGPLYERGRITNLPSWSWLSFDGAIRFEILWHALYLGKINHMDDITTHLKVTKTPETDVFGRLAGGCLRVQGLVKRVVVIPTKGSGWEGRSQTSSCYDIKIWDRSAGTYTSEDPIRSVLTGRIGDAVFDDFVKGPPPGLRESVRRRMWDFAEDYQSTPKILDCLLIASIGDRKGKRSLGTKPLDYSLVTHGDQIAYGILMEDIEGSNGSQKRRVGLFRGDEGRCFYFDDAVEFEFDFA</sequence>
<comment type="caution">
    <text evidence="2">The sequence shown here is derived from an EMBL/GenBank/DDBJ whole genome shotgun (WGS) entry which is preliminary data.</text>
</comment>
<dbReference type="AlphaFoldDB" id="A0A9P9AN03"/>
<feature type="domain" description="Heterokaryon incompatibility" evidence="1">
    <location>
        <begin position="123"/>
        <end position="286"/>
    </location>
</feature>
<dbReference type="Proteomes" id="UP000777438">
    <property type="component" value="Unassembled WGS sequence"/>
</dbReference>
<evidence type="ECO:0000313" key="2">
    <source>
        <dbReference type="EMBL" id="KAH6887424.1"/>
    </source>
</evidence>
<proteinExistence type="predicted"/>
<dbReference type="PANTHER" id="PTHR33112:SF10">
    <property type="entry name" value="TOL"/>
    <property type="match status" value="1"/>
</dbReference>